<organism evidence="3 4">
    <name type="scientific">Haloferula luteola</name>
    <dbReference type="NCBI Taxonomy" id="595692"/>
    <lineage>
        <taxon>Bacteria</taxon>
        <taxon>Pseudomonadati</taxon>
        <taxon>Verrucomicrobiota</taxon>
        <taxon>Verrucomicrobiia</taxon>
        <taxon>Verrucomicrobiales</taxon>
        <taxon>Verrucomicrobiaceae</taxon>
        <taxon>Haloferula</taxon>
    </lineage>
</organism>
<keyword evidence="4" id="KW-1185">Reference proteome</keyword>
<reference evidence="3 4" key="1">
    <citation type="submission" date="2020-08" db="EMBL/GenBank/DDBJ databases">
        <title>Genomic Encyclopedia of Type Strains, Phase IV (KMG-IV): sequencing the most valuable type-strain genomes for metagenomic binning, comparative biology and taxonomic classification.</title>
        <authorList>
            <person name="Goeker M."/>
        </authorList>
    </citation>
    <scope>NUCLEOTIDE SEQUENCE [LARGE SCALE GENOMIC DNA]</scope>
    <source>
        <strain evidence="3 4">YC6886</strain>
    </source>
</reference>
<comment type="similarity">
    <text evidence="2">Belongs to the CRISPR-associated protein Cas5 family. Subtype I-C/Dvulg subfamily.</text>
</comment>
<dbReference type="GO" id="GO:0003723">
    <property type="term" value="F:RNA binding"/>
    <property type="evidence" value="ECO:0007669"/>
    <property type="project" value="UniProtKB-UniRule"/>
</dbReference>
<dbReference type="Proteomes" id="UP000557717">
    <property type="component" value="Unassembled WGS sequence"/>
</dbReference>
<dbReference type="InterPro" id="IPR013422">
    <property type="entry name" value="CRISPR-assoc_prot_Cas5_N"/>
</dbReference>
<dbReference type="GO" id="GO:0016787">
    <property type="term" value="F:hydrolase activity"/>
    <property type="evidence" value="ECO:0007669"/>
    <property type="project" value="UniProtKB-KW"/>
</dbReference>
<protein>
    <recommendedName>
        <fullName evidence="2">pre-crRNA processing endonuclease</fullName>
        <ecNumber evidence="2">3.1.-.-</ecNumber>
    </recommendedName>
</protein>
<dbReference type="RefSeq" id="WP_184021912.1">
    <property type="nucleotide sequence ID" value="NZ_JACHFD010000032.1"/>
</dbReference>
<evidence type="ECO:0000256" key="2">
    <source>
        <dbReference type="PIRNR" id="PIRNR029950"/>
    </source>
</evidence>
<dbReference type="NCBIfam" id="TIGR02593">
    <property type="entry name" value="CRISPR_cas5"/>
    <property type="match status" value="1"/>
</dbReference>
<dbReference type="InterPro" id="IPR021124">
    <property type="entry name" value="CRISPR-assoc_prot_Cas5"/>
</dbReference>
<sequence length="237" mass="27251">MHETPKNSISFEVWGKYALFTDPLSRVGGEKCSYHIPTYEAVKGITESIYWKPSFIWIVDKVRIMAPIRTEAKNMKPVNLSGGNTLATYTYLADVRYQVLAHFEWNPHREDLRADRIEGKHWDIAKRMLEKGGRRDIFIGTRECQGYVEACEFGSCDSDHHQAGELTYGLMFHGFDYPDTIGKDELHARFWSAKVNAQGIIEFPRPDDPSLIRRFVREMTSNPPKSVGLDEPQHKLA</sequence>
<evidence type="ECO:0000313" key="3">
    <source>
        <dbReference type="EMBL" id="MBB5353686.1"/>
    </source>
</evidence>
<dbReference type="AlphaFoldDB" id="A0A840V9D9"/>
<accession>A0A840V9D9</accession>
<gene>
    <name evidence="3" type="ORF">HNR46_003947</name>
</gene>
<comment type="caution">
    <text evidence="3">The sequence shown here is derived from an EMBL/GenBank/DDBJ whole genome shotgun (WGS) entry which is preliminary data.</text>
</comment>
<comment type="function">
    <text evidence="2">CRISPR (clustered regularly interspaced short palindromic repeat) is an adaptive immune system that provides protection against mobile genetic elements (viruses, transposable elements and conjugative plasmids). CRISPR clusters contain spacers, sequences complementary to antecedent mobile elements, and target invading nucleic acids. CRISPR clusters are transcribed and processed into CRISPR RNA (crRNA).</text>
</comment>
<dbReference type="PIRSF" id="PIRSF029950">
    <property type="entry name" value="Cas_CT1134"/>
    <property type="match status" value="1"/>
</dbReference>
<proteinExistence type="inferred from homology"/>
<dbReference type="EC" id="3.1.-.-" evidence="2"/>
<dbReference type="GO" id="GO:0043571">
    <property type="term" value="P:maintenance of CRISPR repeat elements"/>
    <property type="evidence" value="ECO:0007669"/>
    <property type="project" value="UniProtKB-UniRule"/>
</dbReference>
<dbReference type="InterPro" id="IPR010155">
    <property type="entry name" value="CRISPR-assoc_prot_Cas5d"/>
</dbReference>
<keyword evidence="2" id="KW-0378">Hydrolase</keyword>
<evidence type="ECO:0000313" key="4">
    <source>
        <dbReference type="Proteomes" id="UP000557717"/>
    </source>
</evidence>
<dbReference type="Gene3D" id="3.30.70.2660">
    <property type="match status" value="1"/>
</dbReference>
<keyword evidence="2" id="KW-0694">RNA-binding</keyword>
<dbReference type="Pfam" id="PF09704">
    <property type="entry name" value="Cas_Cas5d"/>
    <property type="match status" value="1"/>
</dbReference>
<dbReference type="GO" id="GO:0051607">
    <property type="term" value="P:defense response to virus"/>
    <property type="evidence" value="ECO:0007669"/>
    <property type="project" value="UniProtKB-UniRule"/>
</dbReference>
<evidence type="ECO:0000256" key="1">
    <source>
        <dbReference type="ARBA" id="ARBA00023118"/>
    </source>
</evidence>
<keyword evidence="2" id="KW-0540">Nuclease</keyword>
<keyword evidence="1 2" id="KW-0051">Antiviral defense</keyword>
<name>A0A840V9D9_9BACT</name>
<dbReference type="NCBIfam" id="TIGR01876">
    <property type="entry name" value="cas_Cas5d"/>
    <property type="match status" value="1"/>
</dbReference>
<dbReference type="CDD" id="cd09752">
    <property type="entry name" value="Cas5_I-C"/>
    <property type="match status" value="1"/>
</dbReference>
<dbReference type="EMBL" id="JACHFD010000032">
    <property type="protein sequence ID" value="MBB5353686.1"/>
    <property type="molecule type" value="Genomic_DNA"/>
</dbReference>
<dbReference type="GO" id="GO:0004519">
    <property type="term" value="F:endonuclease activity"/>
    <property type="evidence" value="ECO:0007669"/>
    <property type="project" value="UniProtKB-UniRule"/>
</dbReference>
<keyword evidence="2" id="KW-0255">Endonuclease</keyword>